<evidence type="ECO:0000313" key="3">
    <source>
        <dbReference type="EMBL" id="TDP79532.1"/>
    </source>
</evidence>
<organism evidence="3 4">
    <name type="scientific">Aquabacterium commune</name>
    <dbReference type="NCBI Taxonomy" id="70586"/>
    <lineage>
        <taxon>Bacteria</taxon>
        <taxon>Pseudomonadati</taxon>
        <taxon>Pseudomonadota</taxon>
        <taxon>Betaproteobacteria</taxon>
        <taxon>Burkholderiales</taxon>
        <taxon>Aquabacterium</taxon>
    </lineage>
</organism>
<evidence type="ECO:0000256" key="1">
    <source>
        <dbReference type="ARBA" id="ARBA00007613"/>
    </source>
</evidence>
<accession>A0A4R6R1I4</accession>
<comment type="caution">
    <text evidence="3">The sequence shown here is derived from an EMBL/GenBank/DDBJ whole genome shotgun (WGS) entry which is preliminary data.</text>
</comment>
<dbReference type="Proteomes" id="UP000294593">
    <property type="component" value="Unassembled WGS sequence"/>
</dbReference>
<gene>
    <name evidence="3" type="ORF">EV672_11221</name>
</gene>
<dbReference type="GO" id="GO:0015562">
    <property type="term" value="F:efflux transmembrane transporter activity"/>
    <property type="evidence" value="ECO:0007669"/>
    <property type="project" value="InterPro"/>
</dbReference>
<sequence length="454" mass="50815">MFPHFSLLSRRSMQLVDVGHPICMRMLTRIRTRFQGVAVLVALSLASFHAHAGDVLTFEQALGMSQARSQQLVAQNHATAAARDMAVSAAQQPDPVLKLGINNLPISGPDRFSVTRDFMTMRSVGLMQEFTREDKRLARSMRFEREARASEASRAQALAQLQRDTAIAWLDLCYQERMLALVKAQRDEIRLQVEATEVAYRGGRGSQTDVLAARAALAQMDDRIDQITREVSTAQTALRRWTGRVAVTPLGDAPDTSHVPLHLSDLESTLTTHPDITVLIRQEEMAQADADLARANKQADWGVELMLSQRGPGYSKMASVNVSVPLQWDQKSRQDRDLAARLATVEQMRAQREEATREHLAQVTVMLQTWQSSRDRLRRYDSALIPLAAERTQAALTAYRGGSGTLASVLEARRMALDTQMDRLRLDMDTARIWAQLNYLIPVEHDAAMPVLDH</sequence>
<reference evidence="3 4" key="1">
    <citation type="submission" date="2019-03" db="EMBL/GenBank/DDBJ databases">
        <title>Genomic Encyclopedia of Type Strains, Phase IV (KMG-IV): sequencing the most valuable type-strain genomes for metagenomic binning, comparative biology and taxonomic classification.</title>
        <authorList>
            <person name="Goeker M."/>
        </authorList>
    </citation>
    <scope>NUCLEOTIDE SEQUENCE [LARGE SCALE GENOMIC DNA]</scope>
    <source>
        <strain evidence="3 4">DSM 11901</strain>
    </source>
</reference>
<keyword evidence="2" id="KW-0175">Coiled coil</keyword>
<dbReference type="PANTHER" id="PTHR30203:SF24">
    <property type="entry name" value="BLR4935 PROTEIN"/>
    <property type="match status" value="1"/>
</dbReference>
<dbReference type="PANTHER" id="PTHR30203">
    <property type="entry name" value="OUTER MEMBRANE CATION EFFLUX PROTEIN"/>
    <property type="match status" value="1"/>
</dbReference>
<name>A0A4R6R1I4_9BURK</name>
<dbReference type="SUPFAM" id="SSF56954">
    <property type="entry name" value="Outer membrane efflux proteins (OEP)"/>
    <property type="match status" value="1"/>
</dbReference>
<comment type="similarity">
    <text evidence="1">Belongs to the outer membrane factor (OMF) (TC 1.B.17) family.</text>
</comment>
<dbReference type="Gene3D" id="1.20.1600.10">
    <property type="entry name" value="Outer membrane efflux proteins (OEP)"/>
    <property type="match status" value="1"/>
</dbReference>
<dbReference type="InterPro" id="IPR003423">
    <property type="entry name" value="OMP_efflux"/>
</dbReference>
<feature type="coiled-coil region" evidence="2">
    <location>
        <begin position="210"/>
        <end position="237"/>
    </location>
</feature>
<proteinExistence type="inferred from homology"/>
<dbReference type="InterPro" id="IPR010131">
    <property type="entry name" value="MdtP/NodT-like"/>
</dbReference>
<dbReference type="EMBL" id="SNXW01000012">
    <property type="protein sequence ID" value="TDP79532.1"/>
    <property type="molecule type" value="Genomic_DNA"/>
</dbReference>
<keyword evidence="4" id="KW-1185">Reference proteome</keyword>
<dbReference type="Pfam" id="PF02321">
    <property type="entry name" value="OEP"/>
    <property type="match status" value="1"/>
</dbReference>
<protein>
    <submittedName>
        <fullName evidence="3">Outer membrane protein TolC</fullName>
    </submittedName>
</protein>
<dbReference type="AlphaFoldDB" id="A0A4R6R1I4"/>
<evidence type="ECO:0000313" key="4">
    <source>
        <dbReference type="Proteomes" id="UP000294593"/>
    </source>
</evidence>
<evidence type="ECO:0000256" key="2">
    <source>
        <dbReference type="SAM" id="Coils"/>
    </source>
</evidence>